<name>A0A4P6HS32_9BACT</name>
<dbReference type="RefSeq" id="WP_129353360.1">
    <property type="nucleotide sequence ID" value="NZ_CP026538.1"/>
</dbReference>
<gene>
    <name evidence="1" type="ORF">C3Y92_13295</name>
</gene>
<proteinExistence type="predicted"/>
<evidence type="ECO:0000313" key="1">
    <source>
        <dbReference type="EMBL" id="QAZ68148.1"/>
    </source>
</evidence>
<accession>A0A4P6HS32</accession>
<dbReference type="Proteomes" id="UP000293296">
    <property type="component" value="Chromosome"/>
</dbReference>
<dbReference type="EMBL" id="CP026538">
    <property type="protein sequence ID" value="QAZ68148.1"/>
    <property type="molecule type" value="Genomic_DNA"/>
</dbReference>
<dbReference type="InterPro" id="IPR054249">
    <property type="entry name" value="DUF6976"/>
</dbReference>
<protein>
    <submittedName>
        <fullName evidence="1">Uncharacterized protein</fullName>
    </submittedName>
</protein>
<dbReference type="KEGG" id="dcb:C3Y92_13295"/>
<evidence type="ECO:0000313" key="2">
    <source>
        <dbReference type="Proteomes" id="UP000293296"/>
    </source>
</evidence>
<dbReference type="OrthoDB" id="5622143at2"/>
<keyword evidence="2" id="KW-1185">Reference proteome</keyword>
<organism evidence="1 2">
    <name type="scientific">Solidesulfovibrio carbinolicus</name>
    <dbReference type="NCBI Taxonomy" id="296842"/>
    <lineage>
        <taxon>Bacteria</taxon>
        <taxon>Pseudomonadati</taxon>
        <taxon>Thermodesulfobacteriota</taxon>
        <taxon>Desulfovibrionia</taxon>
        <taxon>Desulfovibrionales</taxon>
        <taxon>Desulfovibrionaceae</taxon>
        <taxon>Solidesulfovibrio</taxon>
    </lineage>
</organism>
<sequence>MRQTISSVSDVKKMIESGRKLLLAGEEEALRQLPQGDWIAGTIPYFISADHGGMVSRELLSATDITDSVTSIEIVAYDQNSLARVYTEGPKHGFSFIVIPAMSKTHLSFALNAPNYKDFGIRPLIGWIAGVHLSDLGKKTPKVINGITGEVLEEGALVLQAQLPEGKVAEIGIVNLFEQGEGDVLTFTTDDFSATDVMVNGEKRNFAAYIIKHKLDTKLPLVADYYGALVNISFQDVDEVEGLVKFYAPVFSGIRYKHAKPVVDYVKEFNERLSKECSIESARVVFSCNCILNYLYSELEGKKTDPFTGPVTFGEIAYQLLNQTLVYLEIMDV</sequence>
<reference evidence="1 2" key="1">
    <citation type="submission" date="2018-02" db="EMBL/GenBank/DDBJ databases">
        <title>Genome sequence of Desulfovibrio carbinolicus DSM 3852.</title>
        <authorList>
            <person name="Wilbanks E."/>
            <person name="Skennerton C.T."/>
            <person name="Orphan V.J."/>
        </authorList>
    </citation>
    <scope>NUCLEOTIDE SEQUENCE [LARGE SCALE GENOMIC DNA]</scope>
    <source>
        <strain evidence="1 2">DSM 3852</strain>
    </source>
</reference>
<dbReference type="Pfam" id="PF22396">
    <property type="entry name" value="DUF6976"/>
    <property type="match status" value="1"/>
</dbReference>
<dbReference type="AlphaFoldDB" id="A0A4P6HS32"/>